<evidence type="ECO:0000313" key="2">
    <source>
        <dbReference type="Proteomes" id="UP000295606"/>
    </source>
</evidence>
<dbReference type="EMBL" id="SMOD01000002">
    <property type="protein sequence ID" value="TDG10575.1"/>
    <property type="molecule type" value="Genomic_DNA"/>
</dbReference>
<dbReference type="RefSeq" id="WP_133180479.1">
    <property type="nucleotide sequence ID" value="NZ_SMOD01000002.1"/>
</dbReference>
<organism evidence="1 2">
    <name type="scientific">Paraburkholderia guartelaensis</name>
    <dbReference type="NCBI Taxonomy" id="2546446"/>
    <lineage>
        <taxon>Bacteria</taxon>
        <taxon>Pseudomonadati</taxon>
        <taxon>Pseudomonadota</taxon>
        <taxon>Betaproteobacteria</taxon>
        <taxon>Burkholderiales</taxon>
        <taxon>Burkholderiaceae</taxon>
        <taxon>Paraburkholderia</taxon>
    </lineage>
</organism>
<accession>A0A4R5LLK4</accession>
<dbReference type="Proteomes" id="UP000295606">
    <property type="component" value="Unassembled WGS sequence"/>
</dbReference>
<dbReference type="OrthoDB" id="9114922at2"/>
<gene>
    <name evidence="1" type="ORF">E1N52_04325</name>
</gene>
<sequence>MNKTIPHTQAKSILDTATRLFALIVEARQIDPGSHEGIELYSEIVYGALWRAAPSAAMESLYNRLPKLDVGQ</sequence>
<protein>
    <submittedName>
        <fullName evidence="1">Uncharacterized protein</fullName>
    </submittedName>
</protein>
<reference evidence="1 2" key="1">
    <citation type="submission" date="2019-03" db="EMBL/GenBank/DDBJ databases">
        <title>Paraburkholderia sp. isolated from native Mimosa gymnas in Guartela State Park, Brazil.</title>
        <authorList>
            <person name="Paulitsch F."/>
            <person name="Hungria M."/>
            <person name="Delamuta J.R.M."/>
            <person name="Ribeiro R.A."/>
            <person name="Dall'Agnol R."/>
            <person name="Silva J.S.B."/>
        </authorList>
    </citation>
    <scope>NUCLEOTIDE SEQUENCE [LARGE SCALE GENOMIC DNA]</scope>
    <source>
        <strain evidence="1 2">CNPSo 3008</strain>
    </source>
</reference>
<dbReference type="AlphaFoldDB" id="A0A4R5LLK4"/>
<comment type="caution">
    <text evidence="1">The sequence shown here is derived from an EMBL/GenBank/DDBJ whole genome shotgun (WGS) entry which is preliminary data.</text>
</comment>
<proteinExistence type="predicted"/>
<evidence type="ECO:0000313" key="1">
    <source>
        <dbReference type="EMBL" id="TDG10575.1"/>
    </source>
</evidence>
<name>A0A4R5LLK4_9BURK</name>